<evidence type="ECO:0000256" key="3">
    <source>
        <dbReference type="ARBA" id="ARBA00022679"/>
    </source>
</evidence>
<dbReference type="InterPro" id="IPR013656">
    <property type="entry name" value="PAS_4"/>
</dbReference>
<keyword evidence="7" id="KW-0067">ATP-binding</keyword>
<evidence type="ECO:0000256" key="4">
    <source>
        <dbReference type="ARBA" id="ARBA00022692"/>
    </source>
</evidence>
<dbReference type="SMART" id="SM00267">
    <property type="entry name" value="GGDEF"/>
    <property type="match status" value="1"/>
</dbReference>
<dbReference type="CDD" id="cd01949">
    <property type="entry name" value="GGDEF"/>
    <property type="match status" value="1"/>
</dbReference>
<feature type="transmembrane region" description="Helical" evidence="11">
    <location>
        <begin position="86"/>
        <end position="103"/>
    </location>
</feature>
<dbReference type="PANTHER" id="PTHR44757">
    <property type="entry name" value="DIGUANYLATE CYCLASE DGCP"/>
    <property type="match status" value="1"/>
</dbReference>
<evidence type="ECO:0000256" key="11">
    <source>
        <dbReference type="SAM" id="Phobius"/>
    </source>
</evidence>
<dbReference type="Gene3D" id="1.20.120.620">
    <property type="entry name" value="Backbone structure of the membrane domain of e. Coli histidine kinase receptor kdpd"/>
    <property type="match status" value="1"/>
</dbReference>
<dbReference type="PROSITE" id="PS50112">
    <property type="entry name" value="PAS"/>
    <property type="match status" value="5"/>
</dbReference>
<evidence type="ECO:0000256" key="9">
    <source>
        <dbReference type="ARBA" id="ARBA00023012"/>
    </source>
</evidence>
<feature type="domain" description="PAS" evidence="12">
    <location>
        <begin position="448"/>
        <end position="520"/>
    </location>
</feature>
<dbReference type="EMBL" id="MKCS01000002">
    <property type="protein sequence ID" value="OHX11496.1"/>
    <property type="molecule type" value="Genomic_DNA"/>
</dbReference>
<feature type="domain" description="PAS" evidence="12">
    <location>
        <begin position="691"/>
        <end position="763"/>
    </location>
</feature>
<keyword evidence="9" id="KW-0902">Two-component regulatory system</keyword>
<evidence type="ECO:0000259" key="13">
    <source>
        <dbReference type="PROSITE" id="PS50113"/>
    </source>
</evidence>
<dbReference type="Gene3D" id="3.30.450.20">
    <property type="entry name" value="PAS domain"/>
    <property type="match status" value="6"/>
</dbReference>
<dbReference type="SMART" id="SM00052">
    <property type="entry name" value="EAL"/>
    <property type="match status" value="1"/>
</dbReference>
<dbReference type="Pfam" id="PF13493">
    <property type="entry name" value="DUF4118"/>
    <property type="match status" value="1"/>
</dbReference>
<feature type="domain" description="PAS" evidence="12">
    <location>
        <begin position="571"/>
        <end position="622"/>
    </location>
</feature>
<dbReference type="PROSITE" id="PS50883">
    <property type="entry name" value="EAL"/>
    <property type="match status" value="1"/>
</dbReference>
<feature type="domain" description="PAC" evidence="13">
    <location>
        <begin position="767"/>
        <end position="820"/>
    </location>
</feature>
<dbReference type="GO" id="GO:0000160">
    <property type="term" value="P:phosphorelay signal transduction system"/>
    <property type="evidence" value="ECO:0007669"/>
    <property type="project" value="UniProtKB-KW"/>
</dbReference>
<dbReference type="Proteomes" id="UP000180088">
    <property type="component" value="Unassembled WGS sequence"/>
</dbReference>
<dbReference type="GO" id="GO:0005524">
    <property type="term" value="F:ATP binding"/>
    <property type="evidence" value="ECO:0007669"/>
    <property type="project" value="UniProtKB-KW"/>
</dbReference>
<dbReference type="InterPro" id="IPR000160">
    <property type="entry name" value="GGDEF_dom"/>
</dbReference>
<dbReference type="SUPFAM" id="SSF55785">
    <property type="entry name" value="PYP-like sensor domain (PAS domain)"/>
    <property type="match status" value="6"/>
</dbReference>
<feature type="domain" description="PAC" evidence="13">
    <location>
        <begin position="890"/>
        <end position="942"/>
    </location>
</feature>
<evidence type="ECO:0000313" key="17">
    <source>
        <dbReference type="Proteomes" id="UP000180088"/>
    </source>
</evidence>
<dbReference type="CDD" id="cd00130">
    <property type="entry name" value="PAS"/>
    <property type="match status" value="5"/>
</dbReference>
<dbReference type="NCBIfam" id="TIGR00254">
    <property type="entry name" value="GGDEF"/>
    <property type="match status" value="1"/>
</dbReference>
<dbReference type="InterPro" id="IPR035919">
    <property type="entry name" value="EAL_sf"/>
</dbReference>
<evidence type="ECO:0000256" key="5">
    <source>
        <dbReference type="ARBA" id="ARBA00022741"/>
    </source>
</evidence>
<evidence type="ECO:0000259" key="12">
    <source>
        <dbReference type="PROSITE" id="PS50112"/>
    </source>
</evidence>
<comment type="caution">
    <text evidence="16">The sequence shown here is derived from an EMBL/GenBank/DDBJ whole genome shotgun (WGS) entry which is preliminary data.</text>
</comment>
<evidence type="ECO:0000256" key="2">
    <source>
        <dbReference type="ARBA" id="ARBA00022553"/>
    </source>
</evidence>
<feature type="transmembrane region" description="Helical" evidence="11">
    <location>
        <begin position="167"/>
        <end position="188"/>
    </location>
</feature>
<dbReference type="InterPro" id="IPR000014">
    <property type="entry name" value="PAS"/>
</dbReference>
<feature type="domain" description="PAC" evidence="13">
    <location>
        <begin position="266"/>
        <end position="319"/>
    </location>
</feature>
<dbReference type="InterPro" id="IPR038318">
    <property type="entry name" value="KdpD_sf"/>
</dbReference>
<evidence type="ECO:0000259" key="15">
    <source>
        <dbReference type="PROSITE" id="PS50887"/>
    </source>
</evidence>
<keyword evidence="6" id="KW-0418">Kinase</keyword>
<dbReference type="STRING" id="1903179.BI347_17675"/>
<dbReference type="SMART" id="SM00091">
    <property type="entry name" value="PAS"/>
    <property type="match status" value="5"/>
</dbReference>
<dbReference type="InterPro" id="IPR043128">
    <property type="entry name" value="Rev_trsase/Diguanyl_cyclase"/>
</dbReference>
<keyword evidence="4 11" id="KW-0812">Transmembrane</keyword>
<feature type="domain" description="EAL" evidence="14">
    <location>
        <begin position="1116"/>
        <end position="1370"/>
    </location>
</feature>
<dbReference type="InterPro" id="IPR000700">
    <property type="entry name" value="PAS-assoc_C"/>
</dbReference>
<dbReference type="InterPro" id="IPR001633">
    <property type="entry name" value="EAL_dom"/>
</dbReference>
<protein>
    <recommendedName>
        <fullName evidence="18">Histidine kinase</fullName>
    </recommendedName>
</protein>
<evidence type="ECO:0000259" key="14">
    <source>
        <dbReference type="PROSITE" id="PS50883"/>
    </source>
</evidence>
<evidence type="ECO:0008006" key="18">
    <source>
        <dbReference type="Google" id="ProtNLM"/>
    </source>
</evidence>
<dbReference type="NCBIfam" id="TIGR00229">
    <property type="entry name" value="sensory_box"/>
    <property type="match status" value="6"/>
</dbReference>
<evidence type="ECO:0000256" key="1">
    <source>
        <dbReference type="ARBA" id="ARBA00004141"/>
    </source>
</evidence>
<keyword evidence="8 11" id="KW-1133">Transmembrane helix</keyword>
<feature type="domain" description="PAC" evidence="13">
    <location>
        <begin position="395"/>
        <end position="447"/>
    </location>
</feature>
<dbReference type="InterPro" id="IPR029787">
    <property type="entry name" value="Nucleotide_cyclase"/>
</dbReference>
<keyword evidence="10 11" id="KW-0472">Membrane</keyword>
<dbReference type="InterPro" id="IPR035965">
    <property type="entry name" value="PAS-like_dom_sf"/>
</dbReference>
<keyword evidence="5" id="KW-0547">Nucleotide-binding</keyword>
<dbReference type="Pfam" id="PF13426">
    <property type="entry name" value="PAS_9"/>
    <property type="match status" value="2"/>
</dbReference>
<keyword evidence="2" id="KW-0597">Phosphoprotein</keyword>
<dbReference type="Pfam" id="PF08447">
    <property type="entry name" value="PAS_3"/>
    <property type="match status" value="2"/>
</dbReference>
<dbReference type="GO" id="GO:0016020">
    <property type="term" value="C:membrane"/>
    <property type="evidence" value="ECO:0007669"/>
    <property type="project" value="UniProtKB-SubCell"/>
</dbReference>
<feature type="domain" description="PAS" evidence="12">
    <location>
        <begin position="817"/>
        <end position="862"/>
    </location>
</feature>
<evidence type="ECO:0000313" key="16">
    <source>
        <dbReference type="EMBL" id="OHX11496.1"/>
    </source>
</evidence>
<accession>A0A1S1WWG6</accession>
<dbReference type="InterPro" id="IPR052155">
    <property type="entry name" value="Biofilm_reg_signaling"/>
</dbReference>
<dbReference type="FunFam" id="3.30.70.270:FF:000001">
    <property type="entry name" value="Diguanylate cyclase domain protein"/>
    <property type="match status" value="1"/>
</dbReference>
<name>A0A1S1WWG6_9NEIS</name>
<dbReference type="PROSITE" id="PS50887">
    <property type="entry name" value="GGDEF"/>
    <property type="match status" value="1"/>
</dbReference>
<comment type="subcellular location">
    <subcellularLocation>
        <location evidence="1">Membrane</location>
        <topology evidence="1">Multi-pass membrane protein</topology>
    </subcellularLocation>
</comment>
<dbReference type="SUPFAM" id="SSF55073">
    <property type="entry name" value="Nucleotide cyclase"/>
    <property type="match status" value="1"/>
</dbReference>
<dbReference type="PANTHER" id="PTHR44757:SF2">
    <property type="entry name" value="BIOFILM ARCHITECTURE MAINTENANCE PROTEIN MBAA"/>
    <property type="match status" value="1"/>
</dbReference>
<feature type="domain" description="GGDEF" evidence="15">
    <location>
        <begin position="974"/>
        <end position="1107"/>
    </location>
</feature>
<dbReference type="SMART" id="SM00086">
    <property type="entry name" value="PAC"/>
    <property type="match status" value="6"/>
</dbReference>
<evidence type="ECO:0000256" key="10">
    <source>
        <dbReference type="ARBA" id="ARBA00023136"/>
    </source>
</evidence>
<feature type="transmembrane region" description="Helical" evidence="11">
    <location>
        <begin position="115"/>
        <end position="146"/>
    </location>
</feature>
<evidence type="ECO:0000256" key="7">
    <source>
        <dbReference type="ARBA" id="ARBA00022840"/>
    </source>
</evidence>
<evidence type="ECO:0000256" key="8">
    <source>
        <dbReference type="ARBA" id="ARBA00022989"/>
    </source>
</evidence>
<dbReference type="PROSITE" id="PS50113">
    <property type="entry name" value="PAC"/>
    <property type="match status" value="5"/>
</dbReference>
<sequence>MKFILLVVTGYVLLALAWTFFSDRLLLGGMVFHAVPPTLAKGVFFALASAVLLLLALCAVPAAAVPEQLTWLGSLSRGMRPGRWSGWPGYALVLLFTICALALRQLLLGADGHPVLILLVLPIILSAGIGGFGPGVLATALAALAADFTADPYLHDPQALWPDRLQLVFLVADGLAISLVSAGLHYLLARVELNRRLLDAVVSSTSDAIFVKDLQGRYLLINRAGLAFVGKSGAEVLGRDDREVFDEATARVVMAKDRAIMQGGRVSTHDEFLTLQNGEQLVFLVTKGPVYNPDGRLSGLFGIARDITKYKASEEALRESEAALRQAQQLAGIGNWSWDLQTDAHVWSMEIYRLFGLDSRAPPPGFPAMQRYFSPASWAQLSEAVERCRLVGLGYECDLELHRPDGTTLWVTARGEVRHGMEGKIIGLFGTLQDITERKQLLLQIRASEARLQLVAEATSDGFWDWDLRTGKVYRSPRYFEVTGTRPEDDNGDFRHFRQLVHTADLPFVLQAIEAHRRGKTPRIELEFRLANQKDGVRWLQVRGRAVEWDERGAAVRLVGNLSDITERKRIDDDLRLVLNEAGDAIWVTDADGYYIFANPAACRLTGHAVEELKGMQIRDLMALECQGALPEHLAKLDSGLFQRSEWMLRLKQGGSIWAELTTGRLKDGRYMAFGRDLTEQRRAEQALRSREQQLARVIDGSDQGYWDWNLKSGSFQVSPRWESMLGYGPGEMRITAENWYDHVHPEDVEQARASIQRNLRGESASHEVEIRCRTRGGDWRWILSRGRVVERSDEGEALMMSGTHTDITERKVFEQTQKEAAAVFDSSYEGILMVNRDGVITKVNNAFTRITGYSAAEAVGQKPSMLSSGEQSGEFYEELWRSVLGHDFWRGELWNRRKNGELYAELLSVSVVRDAQGEVLHYIGIFSDITKLKAHEDELDRVAHFDPLTGIPNRRLLSDRLNQAIIRSNRSGKSCAVCFLDLDGFKAVNDRHGHAAGDQLLVAVSSHLKSILRGDDTLARLGGDEFVVLLSDVGTLEECMLVLDRILSAVAEPVRLDEAEVHVTASVGVSLYPQDNVDADTLLRHADQAMYLAKDGGKNRYQLFDPENDRKAQAHRQWLDLLRDGLNQKEFVLHYQPKVDLFDGEIIGMEALIRWNHPQRGLLAPADFLSHLHGNELEQAFDQWALEAALAQAAEWARQGQDIKVSANISANYLLRPDFCRQLETMLGEYPDVPAGYLELEVLESAAITDIEQAIRVLRRCRELGVRFALDDFGTGYASLTYLRRLPVDTLKVDRSFVSDMQSNAEDRSIVEGVIQLASVLNRMVIAEGVDTPEHGALLRRLGCRYVQGLGIAAPMPAEAVPAWCRQWREEDGGQLLRKVAAESAPGGN</sequence>
<dbReference type="Pfam" id="PF08448">
    <property type="entry name" value="PAS_4"/>
    <property type="match status" value="2"/>
</dbReference>
<dbReference type="Gene3D" id="2.10.70.100">
    <property type="match status" value="2"/>
</dbReference>
<dbReference type="Gene3D" id="3.20.20.450">
    <property type="entry name" value="EAL domain"/>
    <property type="match status" value="1"/>
</dbReference>
<dbReference type="InterPro" id="IPR025201">
    <property type="entry name" value="KdpD_TM"/>
</dbReference>
<proteinExistence type="predicted"/>
<dbReference type="Gene3D" id="3.30.70.270">
    <property type="match status" value="1"/>
</dbReference>
<evidence type="ECO:0000256" key="6">
    <source>
        <dbReference type="ARBA" id="ARBA00022777"/>
    </source>
</evidence>
<dbReference type="SUPFAM" id="SSF141868">
    <property type="entry name" value="EAL domain-like"/>
    <property type="match status" value="1"/>
</dbReference>
<gene>
    <name evidence="16" type="ORF">BI347_17675</name>
</gene>
<dbReference type="Pfam" id="PF00990">
    <property type="entry name" value="GGDEF"/>
    <property type="match status" value="1"/>
</dbReference>
<feature type="transmembrane region" description="Helical" evidence="11">
    <location>
        <begin position="43"/>
        <end position="65"/>
    </location>
</feature>
<dbReference type="Pfam" id="PF00563">
    <property type="entry name" value="EAL"/>
    <property type="match status" value="1"/>
</dbReference>
<keyword evidence="3" id="KW-0808">Transferase</keyword>
<reference evidence="16 17" key="1">
    <citation type="submission" date="2016-09" db="EMBL/GenBank/DDBJ databases">
        <title>Chromobacterium muskegensis sp. nov., an insecticidal bacterium isolated from Sphagnum bogs.</title>
        <authorList>
            <person name="Sparks M.E."/>
            <person name="Blackburn M.B."/>
            <person name="Gundersen-Rindal D.E."/>
            <person name="Mitchell A."/>
            <person name="Farrar R."/>
            <person name="Kuhar D."/>
        </authorList>
    </citation>
    <scope>NUCLEOTIDE SEQUENCE [LARGE SCALE GENOMIC DNA]</scope>
    <source>
        <strain evidence="16 17">37-2</strain>
    </source>
</reference>
<dbReference type="CDD" id="cd01948">
    <property type="entry name" value="EAL"/>
    <property type="match status" value="1"/>
</dbReference>
<feature type="domain" description="PAC" evidence="13">
    <location>
        <begin position="524"/>
        <end position="577"/>
    </location>
</feature>
<feature type="domain" description="PAS" evidence="12">
    <location>
        <begin position="194"/>
        <end position="264"/>
    </location>
</feature>
<dbReference type="InterPro" id="IPR013655">
    <property type="entry name" value="PAS_fold_3"/>
</dbReference>
<organism evidence="16 17">
    <name type="scientific">Chromobacterium sphagni</name>
    <dbReference type="NCBI Taxonomy" id="1903179"/>
    <lineage>
        <taxon>Bacteria</taxon>
        <taxon>Pseudomonadati</taxon>
        <taxon>Pseudomonadota</taxon>
        <taxon>Betaproteobacteria</taxon>
        <taxon>Neisseriales</taxon>
        <taxon>Chromobacteriaceae</taxon>
        <taxon>Chromobacterium</taxon>
    </lineage>
</organism>
<dbReference type="GO" id="GO:0016301">
    <property type="term" value="F:kinase activity"/>
    <property type="evidence" value="ECO:0007669"/>
    <property type="project" value="UniProtKB-KW"/>
</dbReference>
<dbReference type="InterPro" id="IPR001610">
    <property type="entry name" value="PAC"/>
</dbReference>